<evidence type="ECO:0000313" key="3">
    <source>
        <dbReference type="Proteomes" id="UP000324091"/>
    </source>
</evidence>
<feature type="compositionally biased region" description="Acidic residues" evidence="1">
    <location>
        <begin position="67"/>
        <end position="80"/>
    </location>
</feature>
<evidence type="ECO:0000256" key="1">
    <source>
        <dbReference type="SAM" id="MobiDB-lite"/>
    </source>
</evidence>
<protein>
    <submittedName>
        <fullName evidence="2">Uncharacterized protein</fullName>
    </submittedName>
</protein>
<keyword evidence="3" id="KW-1185">Reference proteome</keyword>
<name>A0A5C6MUC8_9TELE</name>
<evidence type="ECO:0000313" key="2">
    <source>
        <dbReference type="EMBL" id="TWW58389.1"/>
    </source>
</evidence>
<feature type="region of interest" description="Disordered" evidence="1">
    <location>
        <begin position="65"/>
        <end position="91"/>
    </location>
</feature>
<organism evidence="2 3">
    <name type="scientific">Takifugu flavidus</name>
    <name type="common">sansaifugu</name>
    <dbReference type="NCBI Taxonomy" id="433684"/>
    <lineage>
        <taxon>Eukaryota</taxon>
        <taxon>Metazoa</taxon>
        <taxon>Chordata</taxon>
        <taxon>Craniata</taxon>
        <taxon>Vertebrata</taxon>
        <taxon>Euteleostomi</taxon>
        <taxon>Actinopterygii</taxon>
        <taxon>Neopterygii</taxon>
        <taxon>Teleostei</taxon>
        <taxon>Neoteleostei</taxon>
        <taxon>Acanthomorphata</taxon>
        <taxon>Eupercaria</taxon>
        <taxon>Tetraodontiformes</taxon>
        <taxon>Tetradontoidea</taxon>
        <taxon>Tetraodontidae</taxon>
        <taxon>Takifugu</taxon>
    </lineage>
</organism>
<accession>A0A5C6MUC8</accession>
<dbReference type="Proteomes" id="UP000324091">
    <property type="component" value="Chromosome 7"/>
</dbReference>
<dbReference type="AlphaFoldDB" id="A0A5C6MUC8"/>
<reference evidence="2 3" key="1">
    <citation type="submission" date="2019-04" db="EMBL/GenBank/DDBJ databases">
        <title>Chromosome genome assembly for Takifugu flavidus.</title>
        <authorList>
            <person name="Xiao S."/>
        </authorList>
    </citation>
    <scope>NUCLEOTIDE SEQUENCE [LARGE SCALE GENOMIC DNA]</scope>
    <source>
        <strain evidence="2">HTHZ2018</strain>
        <tissue evidence="2">Muscle</tissue>
    </source>
</reference>
<gene>
    <name evidence="2" type="ORF">D4764_07G0011080</name>
</gene>
<comment type="caution">
    <text evidence="2">The sequence shown here is derived from an EMBL/GenBank/DDBJ whole genome shotgun (WGS) entry which is preliminary data.</text>
</comment>
<sequence>MGELCWWFCCGAGGSAAVLVVLLLRCWWFCCGPVGAFFQMNAETYGASGQNPLCMDESCSILQAGADDGDDDDDDDDDEVLILPEGEKGRT</sequence>
<proteinExistence type="predicted"/>
<dbReference type="EMBL" id="RHFK02000020">
    <property type="protein sequence ID" value="TWW58389.1"/>
    <property type="molecule type" value="Genomic_DNA"/>
</dbReference>